<feature type="transmembrane region" description="Helical" evidence="6">
    <location>
        <begin position="224"/>
        <end position="243"/>
    </location>
</feature>
<keyword evidence="5 6" id="KW-0472">Membrane</keyword>
<evidence type="ECO:0000256" key="1">
    <source>
        <dbReference type="ARBA" id="ARBA00004651"/>
    </source>
</evidence>
<dbReference type="InterPro" id="IPR011701">
    <property type="entry name" value="MFS"/>
</dbReference>
<evidence type="ECO:0000256" key="2">
    <source>
        <dbReference type="ARBA" id="ARBA00022475"/>
    </source>
</evidence>
<feature type="transmembrane region" description="Helical" evidence="6">
    <location>
        <begin position="191"/>
        <end position="218"/>
    </location>
</feature>
<keyword evidence="4 6" id="KW-1133">Transmembrane helix</keyword>
<evidence type="ECO:0000256" key="4">
    <source>
        <dbReference type="ARBA" id="ARBA00022989"/>
    </source>
</evidence>
<feature type="transmembrane region" description="Helical" evidence="6">
    <location>
        <begin position="255"/>
        <end position="277"/>
    </location>
</feature>
<reference evidence="8" key="1">
    <citation type="submission" date="2020-02" db="EMBL/GenBank/DDBJ databases">
        <authorList>
            <person name="Meier V. D."/>
        </authorList>
    </citation>
    <scope>NUCLEOTIDE SEQUENCE</scope>
    <source>
        <strain evidence="8">AVDCRST_MAG85</strain>
    </source>
</reference>
<dbReference type="Pfam" id="PF07690">
    <property type="entry name" value="MFS_1"/>
    <property type="match status" value="1"/>
</dbReference>
<dbReference type="PANTHER" id="PTHR43124:SF3">
    <property type="entry name" value="CHLORAMPHENICOL EFFLUX PUMP RV0191"/>
    <property type="match status" value="1"/>
</dbReference>
<dbReference type="AlphaFoldDB" id="A0A6J4TXN2"/>
<dbReference type="GO" id="GO:0005886">
    <property type="term" value="C:plasma membrane"/>
    <property type="evidence" value="ECO:0007669"/>
    <property type="project" value="UniProtKB-SubCell"/>
</dbReference>
<feature type="transmembrane region" description="Helical" evidence="6">
    <location>
        <begin position="318"/>
        <end position="339"/>
    </location>
</feature>
<keyword evidence="3 6" id="KW-0812">Transmembrane</keyword>
<dbReference type="SUPFAM" id="SSF103473">
    <property type="entry name" value="MFS general substrate transporter"/>
    <property type="match status" value="1"/>
</dbReference>
<dbReference type="InterPro" id="IPR020846">
    <property type="entry name" value="MFS_dom"/>
</dbReference>
<organism evidence="8">
    <name type="scientific">uncultured Solirubrobacteraceae bacterium</name>
    <dbReference type="NCBI Taxonomy" id="1162706"/>
    <lineage>
        <taxon>Bacteria</taxon>
        <taxon>Bacillati</taxon>
        <taxon>Actinomycetota</taxon>
        <taxon>Thermoleophilia</taxon>
        <taxon>Solirubrobacterales</taxon>
        <taxon>Solirubrobacteraceae</taxon>
        <taxon>environmental samples</taxon>
    </lineage>
</organism>
<feature type="transmembrane region" description="Helical" evidence="6">
    <location>
        <begin position="345"/>
        <end position="366"/>
    </location>
</feature>
<sequence>MRATAFLSSFDRFTIPPLLVPIHRDLGISLGTAAILASAYFVTYGLSQPLWGALSDRVGRVAVIRFAVVAGGVSCVVAALAPTFAVLLVARTLAGLFFAALVPSAITYIGDTVDLARRQNALVLLMAFATSGLACATVVGGLAAELVDWRAAFAASAVLAAVVTFLVAALPEPSHEREAGSLRERVRAIRGQPWVLVVVGLAFLEGAVIFGSLTFVAASLQQEGVSAALAGSAAAGFGVANVVTTPFVTRAVARIASPLLIAGGAALAAAGLSVAAIDATVVTAVFATLALGAGFGFLHSTLQVWATQVAPEARAVTVSLFASAIFTGGAAASAAAAPLADDGRFGLIFLLCAGGGAALAAAGGVLRARYVRAHPSVANAEPTAVG</sequence>
<feature type="transmembrane region" description="Helical" evidence="6">
    <location>
        <begin position="149"/>
        <end position="170"/>
    </location>
</feature>
<gene>
    <name evidence="8" type="ORF">AVDCRST_MAG85-3885</name>
</gene>
<comment type="subcellular location">
    <subcellularLocation>
        <location evidence="1">Cell membrane</location>
        <topology evidence="1">Multi-pass membrane protein</topology>
    </subcellularLocation>
</comment>
<feature type="transmembrane region" description="Helical" evidence="6">
    <location>
        <begin position="283"/>
        <end position="306"/>
    </location>
</feature>
<feature type="transmembrane region" description="Helical" evidence="6">
    <location>
        <begin position="87"/>
        <end position="109"/>
    </location>
</feature>
<dbReference type="InterPro" id="IPR036259">
    <property type="entry name" value="MFS_trans_sf"/>
</dbReference>
<dbReference type="PANTHER" id="PTHR43124">
    <property type="entry name" value="PURINE EFFLUX PUMP PBUE"/>
    <property type="match status" value="1"/>
</dbReference>
<accession>A0A6J4TXN2</accession>
<dbReference type="PROSITE" id="PS50850">
    <property type="entry name" value="MFS"/>
    <property type="match status" value="1"/>
</dbReference>
<keyword evidence="2" id="KW-1003">Cell membrane</keyword>
<dbReference type="GO" id="GO:0022857">
    <property type="term" value="F:transmembrane transporter activity"/>
    <property type="evidence" value="ECO:0007669"/>
    <property type="project" value="InterPro"/>
</dbReference>
<feature type="transmembrane region" description="Helical" evidence="6">
    <location>
        <begin position="26"/>
        <end position="46"/>
    </location>
</feature>
<evidence type="ECO:0000256" key="3">
    <source>
        <dbReference type="ARBA" id="ARBA00022692"/>
    </source>
</evidence>
<dbReference type="EMBL" id="CADCVT010000437">
    <property type="protein sequence ID" value="CAA9533507.1"/>
    <property type="molecule type" value="Genomic_DNA"/>
</dbReference>
<protein>
    <submittedName>
        <fullName evidence="8">Uncharacterized MFS-type transporter</fullName>
    </submittedName>
</protein>
<evidence type="ECO:0000313" key="8">
    <source>
        <dbReference type="EMBL" id="CAA9533507.1"/>
    </source>
</evidence>
<feature type="domain" description="Major facilitator superfamily (MFS) profile" evidence="7">
    <location>
        <begin position="1"/>
        <end position="371"/>
    </location>
</feature>
<evidence type="ECO:0000259" key="7">
    <source>
        <dbReference type="PROSITE" id="PS50850"/>
    </source>
</evidence>
<dbReference type="Gene3D" id="1.20.1250.20">
    <property type="entry name" value="MFS general substrate transporter like domains"/>
    <property type="match status" value="1"/>
</dbReference>
<evidence type="ECO:0000256" key="5">
    <source>
        <dbReference type="ARBA" id="ARBA00023136"/>
    </source>
</evidence>
<feature type="transmembrane region" description="Helical" evidence="6">
    <location>
        <begin position="121"/>
        <end position="143"/>
    </location>
</feature>
<dbReference type="InterPro" id="IPR050189">
    <property type="entry name" value="MFS_Efflux_Transporters"/>
</dbReference>
<name>A0A6J4TXN2_9ACTN</name>
<feature type="transmembrane region" description="Helical" evidence="6">
    <location>
        <begin position="58"/>
        <end position="81"/>
    </location>
</feature>
<proteinExistence type="predicted"/>
<evidence type="ECO:0000256" key="6">
    <source>
        <dbReference type="SAM" id="Phobius"/>
    </source>
</evidence>